<dbReference type="SUPFAM" id="SSF46955">
    <property type="entry name" value="Putative DNA-binding domain"/>
    <property type="match status" value="1"/>
</dbReference>
<dbReference type="PROSITE" id="PS50937">
    <property type="entry name" value="HTH_MERR_2"/>
    <property type="match status" value="1"/>
</dbReference>
<organism evidence="3 4">
    <name type="scientific">Cellulomonas phragmiteti</name>
    <dbReference type="NCBI Taxonomy" id="478780"/>
    <lineage>
        <taxon>Bacteria</taxon>
        <taxon>Bacillati</taxon>
        <taxon>Actinomycetota</taxon>
        <taxon>Actinomycetes</taxon>
        <taxon>Micrococcales</taxon>
        <taxon>Cellulomonadaceae</taxon>
        <taxon>Cellulomonas</taxon>
    </lineage>
</organism>
<evidence type="ECO:0000259" key="2">
    <source>
        <dbReference type="PROSITE" id="PS50937"/>
    </source>
</evidence>
<feature type="domain" description="HTH merR-type" evidence="2">
    <location>
        <begin position="7"/>
        <end position="55"/>
    </location>
</feature>
<evidence type="ECO:0000256" key="1">
    <source>
        <dbReference type="ARBA" id="ARBA00023125"/>
    </source>
</evidence>
<dbReference type="Gene3D" id="1.10.1660.10">
    <property type="match status" value="1"/>
</dbReference>
<comment type="caution">
    <text evidence="3">The sequence shown here is derived from an EMBL/GenBank/DDBJ whole genome shotgun (WGS) entry which is preliminary data.</text>
</comment>
<dbReference type="InterPro" id="IPR009061">
    <property type="entry name" value="DNA-bd_dom_put_sf"/>
</dbReference>
<sequence length="81" mass="8631">MVSVPEGLSIGEVARRSGLSIHTLRLYEREGLLTGPVRRDAAGRRRYSAWDVEWLGSCRLFRASGMPAGTGDGSGSRPGGA</sequence>
<evidence type="ECO:0000313" key="4">
    <source>
        <dbReference type="Proteomes" id="UP000614741"/>
    </source>
</evidence>
<dbReference type="PANTHER" id="PTHR30204">
    <property type="entry name" value="REDOX-CYCLING DRUG-SENSING TRANSCRIPTIONAL ACTIVATOR SOXR"/>
    <property type="match status" value="1"/>
</dbReference>
<gene>
    <name evidence="3" type="ORF">Cph01nite_10690</name>
</gene>
<dbReference type="InterPro" id="IPR047057">
    <property type="entry name" value="MerR_fam"/>
</dbReference>
<dbReference type="PROSITE" id="PS00552">
    <property type="entry name" value="HTH_MERR_1"/>
    <property type="match status" value="1"/>
</dbReference>
<dbReference type="Pfam" id="PF13411">
    <property type="entry name" value="MerR_1"/>
    <property type="match status" value="1"/>
</dbReference>
<dbReference type="EMBL" id="BONP01000004">
    <property type="protein sequence ID" value="GIG39307.1"/>
    <property type="molecule type" value="Genomic_DNA"/>
</dbReference>
<keyword evidence="1" id="KW-0238">DNA-binding</keyword>
<name>A0ABQ4DJY8_9CELL</name>
<dbReference type="PANTHER" id="PTHR30204:SF98">
    <property type="entry name" value="HTH-TYPE TRANSCRIPTIONAL REGULATOR ADHR"/>
    <property type="match status" value="1"/>
</dbReference>
<reference evidence="3 4" key="1">
    <citation type="submission" date="2021-01" db="EMBL/GenBank/DDBJ databases">
        <title>Whole genome shotgun sequence of Cellulomonas phragmiteti NBRC 110785.</title>
        <authorList>
            <person name="Komaki H."/>
            <person name="Tamura T."/>
        </authorList>
    </citation>
    <scope>NUCLEOTIDE SEQUENCE [LARGE SCALE GENOMIC DNA]</scope>
    <source>
        <strain evidence="3 4">NBRC 110785</strain>
    </source>
</reference>
<dbReference type="SMART" id="SM00422">
    <property type="entry name" value="HTH_MERR"/>
    <property type="match status" value="1"/>
</dbReference>
<accession>A0ABQ4DJY8</accession>
<dbReference type="InterPro" id="IPR000551">
    <property type="entry name" value="MerR-type_HTH_dom"/>
</dbReference>
<dbReference type="Proteomes" id="UP000614741">
    <property type="component" value="Unassembled WGS sequence"/>
</dbReference>
<protein>
    <recommendedName>
        <fullName evidence="2">HTH merR-type domain-containing protein</fullName>
    </recommendedName>
</protein>
<evidence type="ECO:0000313" key="3">
    <source>
        <dbReference type="EMBL" id="GIG39307.1"/>
    </source>
</evidence>
<dbReference type="PRINTS" id="PR00040">
    <property type="entry name" value="HTHMERR"/>
</dbReference>
<keyword evidence="4" id="KW-1185">Reference proteome</keyword>
<proteinExistence type="predicted"/>